<feature type="region of interest" description="Disordered" evidence="1">
    <location>
        <begin position="157"/>
        <end position="211"/>
    </location>
</feature>
<feature type="compositionally biased region" description="Polar residues" evidence="1">
    <location>
        <begin position="163"/>
        <end position="186"/>
    </location>
</feature>
<feature type="compositionally biased region" description="Pro residues" evidence="1">
    <location>
        <begin position="118"/>
        <end position="128"/>
    </location>
</feature>
<evidence type="ECO:0000256" key="1">
    <source>
        <dbReference type="SAM" id="MobiDB-lite"/>
    </source>
</evidence>
<sequence>MSTAVLDPALPGGHPAASPNIAQTKAVIGPALPGGHPAATPNIAQTKAVIGPALPGGHPAATPNIAQTKAVIGPALPGGHPAATPNIAQTKAVIGPALPGGHPAATPNIAQTKAVIGPAPPGGHPPASPNIAPSSEQYSGWRRDGLLEVQGQSPLDYVPVPKWQSQPDKIPPSNQTKFLPANQTKSPPAKPDNIPPSQTDRTDREPGSQAPHALLDYLPVLKCRQRNPGTSYESTPVLFLLLEDAALDQTRPTHSRLRFSILCRANPTMSGLEAVAVISAVAAVVSAFNDGNKLVREIKIKRKAKKATLPPPYLEESLERGPRIIEAQWNSGFRDFGQEFANGDQTAINRLKDIEIELLRTLLAHLHRAVEDDTMVDFRELERASNRGRVQAVKTLCELYERLDSSAGDGNITSPVQIQAQQYHLSAPSQTASHIPKRNMDTLSSTMQEQSLLNGISQTASSHIPWGPDSYGEPPLPGNSTSGTFPALASQHEINSVSGAALVTNTQYDQLLMSKGLGDASTTPTPLQDSKRRKNSFFSKFMRTSSNRSNGKPPICPSRSDNSFATGAATKKNSGSDSCSYPNSLHHQSRSGLHVADEGETDFDELTENVWGEGDSVHDDSSTSSPFSARTTSQPRTSDVEEVESYQTNHSYSQQAPRIILPSADNNYGGFCEGAWRMQIGDPKGGMKRRQDVGPGASTYYFWKCVSKQCAFEGELFGTKKCPAFNPKVHVSKSGVRFRWSFLAKSHITQSKVVRNQYNYGCIFCCTGNDPTPVFGGIDTLLDHLSSHNWQAIPAQVLHRAGCVVDRLCTDEEEFDINVPPFSEDDGRTTSF</sequence>
<dbReference type="AlphaFoldDB" id="A0A1W5DCR9"/>
<proteinExistence type="predicted"/>
<name>A0A1W5DCR9_9LECA</name>
<accession>A0A1W5DCR9</accession>
<evidence type="ECO:0000313" key="2">
    <source>
        <dbReference type="EMBL" id="SLM40964.1"/>
    </source>
</evidence>
<dbReference type="EMBL" id="FWEW01003747">
    <property type="protein sequence ID" value="SLM40964.1"/>
    <property type="molecule type" value="Genomic_DNA"/>
</dbReference>
<reference evidence="3" key="1">
    <citation type="submission" date="2017-03" db="EMBL/GenBank/DDBJ databases">
        <authorList>
            <person name="Sharma R."/>
            <person name="Thines M."/>
        </authorList>
    </citation>
    <scope>NUCLEOTIDE SEQUENCE [LARGE SCALE GENOMIC DNA]</scope>
</reference>
<feature type="region of interest" description="Disordered" evidence="1">
    <location>
        <begin position="540"/>
        <end position="595"/>
    </location>
</feature>
<protein>
    <submittedName>
        <fullName evidence="2">Uncharacterized protein</fullName>
    </submittedName>
</protein>
<keyword evidence="3" id="KW-1185">Reference proteome</keyword>
<feature type="region of interest" description="Disordered" evidence="1">
    <location>
        <begin position="611"/>
        <end position="651"/>
    </location>
</feature>
<feature type="compositionally biased region" description="Polar residues" evidence="1">
    <location>
        <begin position="559"/>
        <end position="586"/>
    </location>
</feature>
<feature type="compositionally biased region" description="Polar residues" evidence="1">
    <location>
        <begin position="622"/>
        <end position="637"/>
    </location>
</feature>
<organism evidence="2 3">
    <name type="scientific">Lasallia pustulata</name>
    <dbReference type="NCBI Taxonomy" id="136370"/>
    <lineage>
        <taxon>Eukaryota</taxon>
        <taxon>Fungi</taxon>
        <taxon>Dikarya</taxon>
        <taxon>Ascomycota</taxon>
        <taxon>Pezizomycotina</taxon>
        <taxon>Lecanoromycetes</taxon>
        <taxon>OSLEUM clade</taxon>
        <taxon>Umbilicariomycetidae</taxon>
        <taxon>Umbilicariales</taxon>
        <taxon>Umbilicariaceae</taxon>
        <taxon>Lasallia</taxon>
    </lineage>
</organism>
<dbReference type="Proteomes" id="UP000192927">
    <property type="component" value="Unassembled WGS sequence"/>
</dbReference>
<feature type="region of interest" description="Disordered" evidence="1">
    <location>
        <begin position="114"/>
        <end position="138"/>
    </location>
</feature>
<feature type="compositionally biased region" description="Polar residues" evidence="1">
    <location>
        <begin position="540"/>
        <end position="550"/>
    </location>
</feature>
<evidence type="ECO:0000313" key="3">
    <source>
        <dbReference type="Proteomes" id="UP000192927"/>
    </source>
</evidence>